<accession>A0A9W7LH83</accession>
<feature type="region of interest" description="Disordered" evidence="1">
    <location>
        <begin position="1"/>
        <end position="41"/>
    </location>
</feature>
<dbReference type="AlphaFoldDB" id="A0A9W7LH83"/>
<sequence>MAKKDKIGAPSKGTEAQVTDKNVEKKRTASKDRLTTLEDKTERLETNARKAVESLDDVEECLEKLETKFVPLKGEVTEGVQKLLDEAYERLNRQDVSLQIVLESTRNELLGEIKKLSAELSLYKNVVLIGMASKTIEAKPRIDVQKPKEFKGARDTQEVDSFVWSLENYFRLTGIEDEDTKVNSASIYLVDAALLWWRHRCYQSKDGTIPTKTWK</sequence>
<comment type="caution">
    <text evidence="2">The sequence shown here is derived from an EMBL/GenBank/DDBJ whole genome shotgun (WGS) entry which is preliminary data.</text>
</comment>
<evidence type="ECO:0000256" key="1">
    <source>
        <dbReference type="SAM" id="MobiDB-lite"/>
    </source>
</evidence>
<keyword evidence="3" id="KW-1185">Reference proteome</keyword>
<gene>
    <name evidence="2" type="ORF">HRI_000155600</name>
</gene>
<protein>
    <submittedName>
        <fullName evidence="2">Uncharacterized protein</fullName>
    </submittedName>
</protein>
<proteinExistence type="predicted"/>
<reference evidence="2" key="1">
    <citation type="submission" date="2023-05" db="EMBL/GenBank/DDBJ databases">
        <title>Genome and transcriptome analyses reveal genes involved in the formation of fine ridges on petal epidermal cells in Hibiscus trionum.</title>
        <authorList>
            <person name="Koshimizu S."/>
            <person name="Masuda S."/>
            <person name="Ishii T."/>
            <person name="Shirasu K."/>
            <person name="Hoshino A."/>
            <person name="Arita M."/>
        </authorList>
    </citation>
    <scope>NUCLEOTIDE SEQUENCE</scope>
    <source>
        <strain evidence="2">Hamamatsu line</strain>
    </source>
</reference>
<dbReference type="EMBL" id="BSYR01000003">
    <property type="protein sequence ID" value="GMI64863.1"/>
    <property type="molecule type" value="Genomic_DNA"/>
</dbReference>
<name>A0A9W7LH83_HIBTR</name>
<feature type="compositionally biased region" description="Basic and acidic residues" evidence="1">
    <location>
        <begin position="21"/>
        <end position="41"/>
    </location>
</feature>
<evidence type="ECO:0000313" key="2">
    <source>
        <dbReference type="EMBL" id="GMI64863.1"/>
    </source>
</evidence>
<organism evidence="2 3">
    <name type="scientific">Hibiscus trionum</name>
    <name type="common">Flower of an hour</name>
    <dbReference type="NCBI Taxonomy" id="183268"/>
    <lineage>
        <taxon>Eukaryota</taxon>
        <taxon>Viridiplantae</taxon>
        <taxon>Streptophyta</taxon>
        <taxon>Embryophyta</taxon>
        <taxon>Tracheophyta</taxon>
        <taxon>Spermatophyta</taxon>
        <taxon>Magnoliopsida</taxon>
        <taxon>eudicotyledons</taxon>
        <taxon>Gunneridae</taxon>
        <taxon>Pentapetalae</taxon>
        <taxon>rosids</taxon>
        <taxon>malvids</taxon>
        <taxon>Malvales</taxon>
        <taxon>Malvaceae</taxon>
        <taxon>Malvoideae</taxon>
        <taxon>Hibiscus</taxon>
    </lineage>
</organism>
<evidence type="ECO:0000313" key="3">
    <source>
        <dbReference type="Proteomes" id="UP001165190"/>
    </source>
</evidence>
<dbReference type="Proteomes" id="UP001165190">
    <property type="component" value="Unassembled WGS sequence"/>
</dbReference>